<evidence type="ECO:0000259" key="14">
    <source>
        <dbReference type="SMART" id="SM01281"/>
    </source>
</evidence>
<evidence type="ECO:0000256" key="4">
    <source>
        <dbReference type="ARBA" id="ARBA00019622"/>
    </source>
</evidence>
<feature type="transmembrane region" description="Helical" evidence="13">
    <location>
        <begin position="993"/>
        <end position="1014"/>
    </location>
</feature>
<feature type="compositionally biased region" description="Basic and acidic residues" evidence="12">
    <location>
        <begin position="103"/>
        <end position="113"/>
    </location>
</feature>
<feature type="region of interest" description="Disordered" evidence="12">
    <location>
        <begin position="1785"/>
        <end position="1826"/>
    </location>
</feature>
<organism evidence="15 16">
    <name type="scientific">Ophiostoma piceae (strain UAMH 11346)</name>
    <name type="common">Sap stain fungus</name>
    <dbReference type="NCBI Taxonomy" id="1262450"/>
    <lineage>
        <taxon>Eukaryota</taxon>
        <taxon>Fungi</taxon>
        <taxon>Dikarya</taxon>
        <taxon>Ascomycota</taxon>
        <taxon>Pezizomycotina</taxon>
        <taxon>Sordariomycetes</taxon>
        <taxon>Sordariomycetidae</taxon>
        <taxon>Ophiostomatales</taxon>
        <taxon>Ophiostomataceae</taxon>
        <taxon>Ophiostoma</taxon>
    </lineage>
</organism>
<comment type="subunit">
    <text evidence="3">Component of the SRB8-11 complex, which itself associates with the Mediator complex.</text>
</comment>
<evidence type="ECO:0000256" key="8">
    <source>
        <dbReference type="ARBA" id="ARBA00023163"/>
    </source>
</evidence>
<feature type="region of interest" description="Disordered" evidence="12">
    <location>
        <begin position="87"/>
        <end position="116"/>
    </location>
</feature>
<dbReference type="STRING" id="1262450.S3CDV6"/>
<feature type="compositionally biased region" description="Polar residues" evidence="12">
    <location>
        <begin position="875"/>
        <end position="884"/>
    </location>
</feature>
<feature type="domain" description="Mediator complex subunit Med12" evidence="14">
    <location>
        <begin position="291"/>
        <end position="354"/>
    </location>
</feature>
<feature type="compositionally biased region" description="Polar residues" evidence="12">
    <location>
        <begin position="188"/>
        <end position="199"/>
    </location>
</feature>
<dbReference type="VEuPathDB" id="FungiDB:F503_03585"/>
<feature type="compositionally biased region" description="Basic and acidic residues" evidence="12">
    <location>
        <begin position="811"/>
        <end position="821"/>
    </location>
</feature>
<evidence type="ECO:0000256" key="13">
    <source>
        <dbReference type="SAM" id="Phobius"/>
    </source>
</evidence>
<protein>
    <recommendedName>
        <fullName evidence="4">Mediator of RNA polymerase II transcription subunit 12</fullName>
    </recommendedName>
    <alternativeName>
        <fullName evidence="11">Mediator complex subunit 12</fullName>
    </alternativeName>
</protein>
<feature type="compositionally biased region" description="Low complexity" evidence="12">
    <location>
        <begin position="42"/>
        <end position="70"/>
    </location>
</feature>
<dbReference type="SMART" id="SM01281">
    <property type="entry name" value="Med12"/>
    <property type="match status" value="1"/>
</dbReference>
<dbReference type="PANTHER" id="PTHR46567:SF1">
    <property type="entry name" value="MEDIATOR OF RNA POLYMERASE II TRANSCRIPTION SUBUNIT 12"/>
    <property type="match status" value="1"/>
</dbReference>
<evidence type="ECO:0000313" key="15">
    <source>
        <dbReference type="EMBL" id="EPE04523.1"/>
    </source>
</evidence>
<reference evidence="15 16" key="1">
    <citation type="journal article" date="2013" name="BMC Genomics">
        <title>The genome and transcriptome of the pine saprophyte Ophiostoma piceae, and a comparison with the bark beetle-associated pine pathogen Grosmannia clavigera.</title>
        <authorList>
            <person name="Haridas S."/>
            <person name="Wang Y."/>
            <person name="Lim L."/>
            <person name="Massoumi Alamouti S."/>
            <person name="Jackman S."/>
            <person name="Docking R."/>
            <person name="Robertson G."/>
            <person name="Birol I."/>
            <person name="Bohlmann J."/>
            <person name="Breuil C."/>
        </authorList>
    </citation>
    <scope>NUCLEOTIDE SEQUENCE [LARGE SCALE GENOMIC DNA]</scope>
    <source>
        <strain evidence="15 16">UAMH 11346</strain>
    </source>
</reference>
<dbReference type="EMBL" id="KE148160">
    <property type="protein sequence ID" value="EPE04523.1"/>
    <property type="molecule type" value="Genomic_DNA"/>
</dbReference>
<evidence type="ECO:0000313" key="16">
    <source>
        <dbReference type="Proteomes" id="UP000016923"/>
    </source>
</evidence>
<dbReference type="OrthoDB" id="20828at2759"/>
<feature type="region of interest" description="Disordered" evidence="12">
    <location>
        <begin position="863"/>
        <end position="915"/>
    </location>
</feature>
<feature type="compositionally biased region" description="Low complexity" evidence="12">
    <location>
        <begin position="1612"/>
        <end position="1644"/>
    </location>
</feature>
<comment type="function">
    <text evidence="10">Component of the SRB8-11 complex. The SRB8-11 complex is a regulatory module of the Mediator complex which is itself involved in regulation of basal and activated RNA polymerase II-dependent transcription. The SRB8-11 complex may be involved in the transcriptional repression of a subset of genes regulated by Mediator. It may inhibit the association of the Mediator complex with RNA polymerase II to form the holoenzyme complex.</text>
</comment>
<dbReference type="Pfam" id="PF25326">
    <property type="entry name" value="ARM_SRB8"/>
    <property type="match status" value="1"/>
</dbReference>
<feature type="region of interest" description="Disordered" evidence="12">
    <location>
        <begin position="793"/>
        <end position="821"/>
    </location>
</feature>
<feature type="compositionally biased region" description="Polar residues" evidence="12">
    <location>
        <begin position="801"/>
        <end position="810"/>
    </location>
</feature>
<keyword evidence="7" id="KW-0010">Activator</keyword>
<keyword evidence="6" id="KW-0805">Transcription regulation</keyword>
<feature type="compositionally biased region" description="Low complexity" evidence="12">
    <location>
        <begin position="885"/>
        <end position="901"/>
    </location>
</feature>
<keyword evidence="5" id="KW-0678">Repressor</keyword>
<accession>S3CDV6</accession>
<dbReference type="HOGENOM" id="CLU_230551_0_0_1"/>
<dbReference type="GO" id="GO:0016592">
    <property type="term" value="C:mediator complex"/>
    <property type="evidence" value="ECO:0007669"/>
    <property type="project" value="InterPro"/>
</dbReference>
<keyword evidence="8" id="KW-0804">Transcription</keyword>
<keyword evidence="16" id="KW-1185">Reference proteome</keyword>
<keyword evidence="13" id="KW-0812">Transmembrane</keyword>
<evidence type="ECO:0000256" key="5">
    <source>
        <dbReference type="ARBA" id="ARBA00022491"/>
    </source>
</evidence>
<feature type="transmembrane region" description="Helical" evidence="13">
    <location>
        <begin position="960"/>
        <end position="981"/>
    </location>
</feature>
<keyword evidence="9" id="KW-0539">Nucleus</keyword>
<dbReference type="eggNOG" id="KOG4522">
    <property type="taxonomic scope" value="Eukaryota"/>
</dbReference>
<evidence type="ECO:0000256" key="9">
    <source>
        <dbReference type="ARBA" id="ARBA00023242"/>
    </source>
</evidence>
<dbReference type="InterPro" id="IPR057344">
    <property type="entry name" value="ARM_SRB8"/>
</dbReference>
<dbReference type="Pfam" id="PF09497">
    <property type="entry name" value="Med12"/>
    <property type="match status" value="1"/>
</dbReference>
<evidence type="ECO:0000256" key="3">
    <source>
        <dbReference type="ARBA" id="ARBA00011629"/>
    </source>
</evidence>
<dbReference type="InterPro" id="IPR019035">
    <property type="entry name" value="Mediator_Med12"/>
</dbReference>
<sequence length="1884" mass="205248">MSRIMPLHYHAAQPELKQSHRRGRAPFGDFTWAIEPPPKGDAPASGSSATASAAASSPSNTSLNSGNGGSLRASIFKKSSALAYSGAASSSGLKDTDNSSGTTDKDGRPKPWHLDVPAGIPYYAIPSNRRFAGVTKGGRSLNQSHSQGAQTGRPGAPFASSRAVSGSGYGLANNSSSSQRNAGSSASTNTITAPGTGLVNTRNQKNAVVRYMDFNPWKGRHAEDRFTESTVRLGHYDRLQGNHSYTAEIGSARSWLPVLLKHKQNTAMLGQALGLANFFSRDKHHISPASQFKLPPRVTVTDTRRETWLRDLTNPAIPLRKLSRTIPHGLRGKVLLEQCMLKSVPVDRAMWLARCVGAQELRAFKRKGTPNVVALAESELRWLKDWTLTVQQFVEGFLVDMDLDTGTGKDRLQYAARFTRQLYLERLLDQDQFLNWMLAGLRNAAHVPAISSGSAPYFDLWLYIVEEYFHGIMIRRKPSSHLAVTLLSRLEYLSHFQSSKITSAQATKLLRAMIQAHPEAFVSLSVWPRYEKILTNVLLLPAPPRSAPNQSPPALDAIYTIRHRNNCLRPEMSPEMEQVINLLHPLDDALRSPKNFSSHFADLLRRDKKEAVPFVLRWCASIHRPGLAKVYIAARIINELCRGDAKLVTADVLAYLSSTRGPNSEAKQKKTSTTIMSKVHQEQLQLVQDKQSEGSKALYHLIGLLMMADLFLPAQYLTSLILLSRPSDSDEIVPQGQPHVRLIAELPVHLLDRSIANLRANHLRRLGYDADYETKDLESIISQLQKLWDEMAQQPPAEAAVSTSNIPSTETSKENPSHAGSRDCKILVRAFKLSHRIEERGRNVKMAAADWLSKNIVTPMHVYKPMPGSDARTGTEGSTNSVPTARSASMSASTARRISSSKPRANPPESTKARGNARDIFNVTNITLERADAIRCLIEKTDDLRLLSDFLFSLLSRPQIISVLAFCADTLNIHLAALLALGHGRTLYDKIMVRALSITVAAASGATTAFQTLLPPGTVIRPLMLALPALAEKMPSPEPNSLLIGANLQPKVVAPKDGTASARVESMKKHIDAGPAIAAEIRKRLADIDNRLSIATYDADCSPLSDGRGPLATQEEDTSAADEVRDEMIKIVSSGEGVDNATVDRLFGTIAMITQDRWRRLQPEPSRNAQAAPRNDLRLSAGLFARLRRLNTSHFDTIMVKWLKRLRTMRDRPSIRTLYPVYVVFGCLDTASLMATTADEQPREPGAMVQSPARSTWRTSYLQDVLTLLSVPIAEDHPMLTCDERRRFRVFQLEAPFKAPAGVAALVRNAVAEMTLWRHHQRQSSQSALPVQPAIVPRRAIDAFAVSRLLRTAALADAPKAGSALAKTADQTVRSGLWEMTTIALTRRIAPGRTPLETLRGLDIFAADVGQLALRLIVSPGPYASASERIKEADSLANLILRAVSEFQFSTLSVLYSLPDDMATSLKDHAQARFLEMVPSRKQLPTAAAAAAAAAAATPKIETNNELPSHNEIVDKLGELWCLLQEPSTTTAQKASQSTDRERVDGVKNAILREWLPALLSLILLHLPNRDSMLLSIEGSGRGGMSSLIAGLAAATAKKSDNKAPSQGTSPATFNSPANTTSNSNAGPNMTANLNAASSNSNYAMPGGAGPSLGATGLPRTSRDLEQEWVHAGACVALASLYMEVSSVADNTEGSPPKAHRLALQNRLFDTALLLADGLSDETRLHCVRTVRDAIASRDGMSGFGGAAGAGGGDIPPAVAYVLSSPTSSSIYYPRLYLERVPMPMFGRQQPSPPTRDWSHNSNASNAGHAGEHGGPGPGGLKRMGSGFSGVFPPNINDIRYKRVRFGLKTWDAVSDPSPSVQDNDTAVNLWLLDATKVLRQRRR</sequence>
<feature type="region of interest" description="Disordered" evidence="12">
    <location>
        <begin position="1600"/>
        <end position="1648"/>
    </location>
</feature>
<evidence type="ECO:0000256" key="12">
    <source>
        <dbReference type="SAM" id="MobiDB-lite"/>
    </source>
</evidence>
<evidence type="ECO:0000256" key="6">
    <source>
        <dbReference type="ARBA" id="ARBA00023015"/>
    </source>
</evidence>
<comment type="subcellular location">
    <subcellularLocation>
        <location evidence="1">Nucleus</location>
    </subcellularLocation>
</comment>
<dbReference type="GO" id="GO:0006357">
    <property type="term" value="P:regulation of transcription by RNA polymerase II"/>
    <property type="evidence" value="ECO:0007669"/>
    <property type="project" value="InterPro"/>
</dbReference>
<evidence type="ECO:0000256" key="1">
    <source>
        <dbReference type="ARBA" id="ARBA00004123"/>
    </source>
</evidence>
<dbReference type="Proteomes" id="UP000016923">
    <property type="component" value="Unassembled WGS sequence"/>
</dbReference>
<feature type="region of interest" description="Disordered" evidence="12">
    <location>
        <begin position="1"/>
        <end position="70"/>
    </location>
</feature>
<dbReference type="GO" id="GO:0003712">
    <property type="term" value="F:transcription coregulator activity"/>
    <property type="evidence" value="ECO:0007669"/>
    <property type="project" value="InterPro"/>
</dbReference>
<keyword evidence="13" id="KW-0472">Membrane</keyword>
<comment type="similarity">
    <text evidence="2">Belongs to the Mediator complex subunit 12 family.</text>
</comment>
<evidence type="ECO:0000256" key="7">
    <source>
        <dbReference type="ARBA" id="ARBA00023159"/>
    </source>
</evidence>
<name>S3CDV6_OPHP1</name>
<feature type="compositionally biased region" description="Polar residues" evidence="12">
    <location>
        <begin position="140"/>
        <end position="150"/>
    </location>
</feature>
<dbReference type="PANTHER" id="PTHR46567">
    <property type="entry name" value="MEDIATOR OF RNA POLYMERASE II TRANSCRIPTION SUBUNIT 12"/>
    <property type="match status" value="1"/>
</dbReference>
<evidence type="ECO:0000256" key="10">
    <source>
        <dbReference type="ARBA" id="ARBA00025661"/>
    </source>
</evidence>
<evidence type="ECO:0000256" key="11">
    <source>
        <dbReference type="ARBA" id="ARBA00032010"/>
    </source>
</evidence>
<feature type="region of interest" description="Disordered" evidence="12">
    <location>
        <begin position="134"/>
        <end position="199"/>
    </location>
</feature>
<evidence type="ECO:0000256" key="2">
    <source>
        <dbReference type="ARBA" id="ARBA00010289"/>
    </source>
</evidence>
<keyword evidence="13" id="KW-1133">Transmembrane helix</keyword>
<proteinExistence type="inferred from homology"/>
<feature type="compositionally biased region" description="Low complexity" evidence="12">
    <location>
        <begin position="172"/>
        <end position="187"/>
    </location>
</feature>
<gene>
    <name evidence="15" type="ORF">F503_03585</name>
</gene>
<feature type="compositionally biased region" description="Gly residues" evidence="12">
    <location>
        <begin position="1813"/>
        <end position="1822"/>
    </location>
</feature>